<dbReference type="Pfam" id="PF10502">
    <property type="entry name" value="Peptidase_S26"/>
    <property type="match status" value="1"/>
</dbReference>
<evidence type="ECO:0000256" key="1">
    <source>
        <dbReference type="ARBA" id="ARBA00019232"/>
    </source>
</evidence>
<keyword evidence="2" id="KW-0645">Protease</keyword>
<dbReference type="NCBIfam" id="TIGR02227">
    <property type="entry name" value="sigpep_I_bact"/>
    <property type="match status" value="1"/>
</dbReference>
<dbReference type="GO" id="GO:0016020">
    <property type="term" value="C:membrane"/>
    <property type="evidence" value="ECO:0007669"/>
    <property type="project" value="UniProtKB-SubCell"/>
</dbReference>
<name>A0A9D1LGG6_9BURK</name>
<keyword evidence="2 4" id="KW-0378">Hydrolase</keyword>
<comment type="similarity">
    <text evidence="2">Belongs to the peptidase S26 family.</text>
</comment>
<dbReference type="InterPro" id="IPR036286">
    <property type="entry name" value="LexA/Signal_pep-like_sf"/>
</dbReference>
<organism evidence="4 5">
    <name type="scientific">Candidatus Aphodousia faecigallinarum</name>
    <dbReference type="NCBI Taxonomy" id="2840677"/>
    <lineage>
        <taxon>Bacteria</taxon>
        <taxon>Pseudomonadati</taxon>
        <taxon>Pseudomonadota</taxon>
        <taxon>Betaproteobacteria</taxon>
        <taxon>Burkholderiales</taxon>
        <taxon>Sutterellaceae</taxon>
        <taxon>Sutterellaceae incertae sedis</taxon>
        <taxon>Candidatus Aphodousia</taxon>
    </lineage>
</organism>
<dbReference type="EC" id="3.4.21.89" evidence="2"/>
<reference evidence="4" key="1">
    <citation type="submission" date="2020-10" db="EMBL/GenBank/DDBJ databases">
        <authorList>
            <person name="Gilroy R."/>
        </authorList>
    </citation>
    <scope>NUCLEOTIDE SEQUENCE</scope>
    <source>
        <strain evidence="4">7463</strain>
    </source>
</reference>
<dbReference type="GO" id="GO:0009003">
    <property type="term" value="F:signal peptidase activity"/>
    <property type="evidence" value="ECO:0007669"/>
    <property type="project" value="UniProtKB-EC"/>
</dbReference>
<dbReference type="Proteomes" id="UP000824083">
    <property type="component" value="Unassembled WGS sequence"/>
</dbReference>
<evidence type="ECO:0000313" key="5">
    <source>
        <dbReference type="Proteomes" id="UP000824083"/>
    </source>
</evidence>
<accession>A0A9D1LGG6</accession>
<dbReference type="InterPro" id="IPR000223">
    <property type="entry name" value="Pept_S26A_signal_pept_1"/>
</dbReference>
<comment type="catalytic activity">
    <reaction evidence="2">
        <text>Cleavage of hydrophobic, N-terminal signal or leader sequences from secreted and periplasmic proteins.</text>
        <dbReference type="EC" id="3.4.21.89"/>
    </reaction>
</comment>
<comment type="subcellular location">
    <subcellularLocation>
        <location evidence="2">Membrane</location>
        <topology evidence="2">Single-pass type II membrane protein</topology>
    </subcellularLocation>
</comment>
<reference evidence="4" key="2">
    <citation type="journal article" date="2021" name="PeerJ">
        <title>Extensive microbial diversity within the chicken gut microbiome revealed by metagenomics and culture.</title>
        <authorList>
            <person name="Gilroy R."/>
            <person name="Ravi A."/>
            <person name="Getino M."/>
            <person name="Pursley I."/>
            <person name="Horton D.L."/>
            <person name="Alikhan N.F."/>
            <person name="Baker D."/>
            <person name="Gharbi K."/>
            <person name="Hall N."/>
            <person name="Watson M."/>
            <person name="Adriaenssens E.M."/>
            <person name="Foster-Nyarko E."/>
            <person name="Jarju S."/>
            <person name="Secka A."/>
            <person name="Antonio M."/>
            <person name="Oren A."/>
            <person name="Chaudhuri R.R."/>
            <person name="La Ragione R."/>
            <person name="Hildebrand F."/>
            <person name="Pallen M.J."/>
        </authorList>
    </citation>
    <scope>NUCLEOTIDE SEQUENCE</scope>
    <source>
        <strain evidence="4">7463</strain>
    </source>
</reference>
<evidence type="ECO:0000256" key="2">
    <source>
        <dbReference type="RuleBase" id="RU362042"/>
    </source>
</evidence>
<dbReference type="GO" id="GO:0004252">
    <property type="term" value="F:serine-type endopeptidase activity"/>
    <property type="evidence" value="ECO:0007669"/>
    <property type="project" value="InterPro"/>
</dbReference>
<dbReference type="Gene3D" id="2.10.109.10">
    <property type="entry name" value="Umud Fragment, subunit A"/>
    <property type="match status" value="1"/>
</dbReference>
<dbReference type="InterPro" id="IPR019533">
    <property type="entry name" value="Peptidase_S26"/>
</dbReference>
<gene>
    <name evidence="4" type="primary">lepB</name>
    <name evidence="4" type="ORF">IAC56_05935</name>
</gene>
<evidence type="ECO:0000313" key="4">
    <source>
        <dbReference type="EMBL" id="HIU37797.1"/>
    </source>
</evidence>
<proteinExistence type="inferred from homology"/>
<dbReference type="AlphaFoldDB" id="A0A9D1LGG6"/>
<dbReference type="SUPFAM" id="SSF51306">
    <property type="entry name" value="LexA/Signal peptidase"/>
    <property type="match status" value="1"/>
</dbReference>
<dbReference type="EMBL" id="DVMY01000091">
    <property type="protein sequence ID" value="HIU37797.1"/>
    <property type="molecule type" value="Genomic_DNA"/>
</dbReference>
<feature type="domain" description="Peptidase S26" evidence="3">
    <location>
        <begin position="20"/>
        <end position="168"/>
    </location>
</feature>
<protein>
    <recommendedName>
        <fullName evidence="1 2">Signal peptidase I</fullName>
        <ecNumber evidence="2">3.4.21.89</ecNumber>
    </recommendedName>
</protein>
<dbReference type="GO" id="GO:0006465">
    <property type="term" value="P:signal peptide processing"/>
    <property type="evidence" value="ECO:0007669"/>
    <property type="project" value="InterPro"/>
</dbReference>
<comment type="caution">
    <text evidence="4">The sequence shown here is derived from an EMBL/GenBank/DDBJ whole genome shotgun (WGS) entry which is preliminary data.</text>
</comment>
<sequence>MKENASCLLKTLLALGKRHAMTCTIIALALILFTHRFQLAVNFTESLPGTVFLIDKKVKTPQKGELIAFTWKDAAPIPDDVTVIKRVAGLAGDKVVNQNRVISVNGKLVGLAKTQAKTGEPLKAIASLSIPKGYFFAMGEHADSFDSRYARPGLIAYTAIRGRAYRVW</sequence>
<evidence type="ECO:0000259" key="3">
    <source>
        <dbReference type="Pfam" id="PF10502"/>
    </source>
</evidence>